<dbReference type="EMBL" id="LR796412">
    <property type="protein sequence ID" value="CAB4142406.1"/>
    <property type="molecule type" value="Genomic_DNA"/>
</dbReference>
<name>A0A6J5MBM3_9CAUD</name>
<protein>
    <submittedName>
        <fullName evidence="2">Uncharacterized protein</fullName>
    </submittedName>
</protein>
<feature type="coiled-coil region" evidence="1">
    <location>
        <begin position="318"/>
        <end position="352"/>
    </location>
</feature>
<proteinExistence type="predicted"/>
<evidence type="ECO:0000256" key="1">
    <source>
        <dbReference type="SAM" id="Coils"/>
    </source>
</evidence>
<evidence type="ECO:0000313" key="2">
    <source>
        <dbReference type="EMBL" id="CAB4142406.1"/>
    </source>
</evidence>
<accession>A0A6J5MBM3</accession>
<organism evidence="2">
    <name type="scientific">uncultured Caudovirales phage</name>
    <dbReference type="NCBI Taxonomy" id="2100421"/>
    <lineage>
        <taxon>Viruses</taxon>
        <taxon>Duplodnaviria</taxon>
        <taxon>Heunggongvirae</taxon>
        <taxon>Uroviricota</taxon>
        <taxon>Caudoviricetes</taxon>
        <taxon>Peduoviridae</taxon>
        <taxon>Maltschvirus</taxon>
        <taxon>Maltschvirus maltsch</taxon>
    </lineage>
</organism>
<keyword evidence="1" id="KW-0175">Coiled coil</keyword>
<sequence>MRNLPSLVVSAVSTWDGKALAKGEKQIGGFEKGIKGLGKAIGAAFSVTAILAFGKASVKAFAEDEKAAVRLTRTVNNLGLGFENTRITKFISDLEKTANVSDDVLRPAFSALLTTTGSVEKSQKMLALALDVAAGSGEDVTTVANDLANAYVGNTKGLAKYRLGLTKAELAGKGFNEIQELLNAQFSGQNAARLDTYEGKMAALTVSFGNMQEIIGKGLVEAFALLAGDGGIEGATSAMEKFGQTASDALVGAASYLDKLLSKFDGLRGMSGGFDWLQLVPIVGSWPGIVEDLATEGRKVTGRDKQYGGRYADIYNAQKEAANAKARAKAEADAAKRQKELLALQKKSAIAEKNKLSLSKAAAVFDSTRISIAAALRATYDKETILRLEALQAIEEDNGELALKKIGEIAAFQKNADLAKLAGIKEVSDATLNELNTRLLAELKVINDSKMAEGDKELAREEAFKKYNAAIVAAGTLAAKEQYSERTQIQLTEIARLASLSNTTSAIKTQALLREQVELSMIDRIAKAQAAADAARLKALQEYLNLLGKAGTGTTATSGTTAEYTIPKNTTDFTANNPIIAKLVEDVNFASANVTDQFFKALVDGADISSAVRGANYQARAEAEYLASLQKISLTNAVAQGSLTQGLDAGLSLAAAASGSRYAAQAAATYNLNFNTGAIAAPDEFVVLIQDTIQKINRGGDPLTTAGSL</sequence>
<gene>
    <name evidence="2" type="ORF">UFOVP438_11</name>
</gene>
<reference evidence="2" key="1">
    <citation type="submission" date="2020-04" db="EMBL/GenBank/DDBJ databases">
        <authorList>
            <person name="Chiriac C."/>
            <person name="Salcher M."/>
            <person name="Ghai R."/>
            <person name="Kavagutti S V."/>
        </authorList>
    </citation>
    <scope>NUCLEOTIDE SEQUENCE</scope>
</reference>